<reference evidence="2" key="2">
    <citation type="submission" date="2025-08" db="UniProtKB">
        <authorList>
            <consortium name="RefSeq"/>
        </authorList>
    </citation>
    <scope>IDENTIFICATION</scope>
    <source>
        <tissue evidence="2">Leaf</tissue>
    </source>
</reference>
<sequence>MFAFTSLGVNYDKVLAKRNQGIYTFRVQGQMYHFIDDLIPTNRQPRNLQLYFYDENAEILNRMASSDILRQSIVDKLMNMLKINPYCIFLKSLIHIPELSDFYIALRCGSGLDQRVYNLPTVLEVATLWLEQETGNNSSAPHIRIYTNSNKSQLVNYYYGCYDPLQYPLLFPYGQNGWHCGIPKIEQPRNKLRKRAYYETEQLPSVSNMCSIDGLLDM</sequence>
<organism evidence="1 2">
    <name type="scientific">Nicotiana tabacum</name>
    <name type="common">Common tobacco</name>
    <dbReference type="NCBI Taxonomy" id="4097"/>
    <lineage>
        <taxon>Eukaryota</taxon>
        <taxon>Viridiplantae</taxon>
        <taxon>Streptophyta</taxon>
        <taxon>Embryophyta</taxon>
        <taxon>Tracheophyta</taxon>
        <taxon>Spermatophyta</taxon>
        <taxon>Magnoliopsida</taxon>
        <taxon>eudicotyledons</taxon>
        <taxon>Gunneridae</taxon>
        <taxon>Pentapetalae</taxon>
        <taxon>asterids</taxon>
        <taxon>lamiids</taxon>
        <taxon>Solanales</taxon>
        <taxon>Solanaceae</taxon>
        <taxon>Nicotianoideae</taxon>
        <taxon>Nicotianeae</taxon>
        <taxon>Nicotiana</taxon>
    </lineage>
</organism>
<name>A0AC58RWN2_TOBAC</name>
<protein>
    <submittedName>
        <fullName evidence="2">Uncharacterized protein LOC142163889</fullName>
    </submittedName>
</protein>
<gene>
    <name evidence="2" type="primary">LOC142163889</name>
</gene>
<evidence type="ECO:0000313" key="2">
    <source>
        <dbReference type="RefSeq" id="XP_075077146.1"/>
    </source>
</evidence>
<dbReference type="Proteomes" id="UP000790787">
    <property type="component" value="Chromosome 1"/>
</dbReference>
<proteinExistence type="predicted"/>
<accession>A0AC58RWN2</accession>
<keyword evidence="1" id="KW-1185">Reference proteome</keyword>
<reference evidence="1" key="1">
    <citation type="journal article" date="2014" name="Nat. Commun.">
        <title>The tobacco genome sequence and its comparison with those of tomato and potato.</title>
        <authorList>
            <person name="Sierro N."/>
            <person name="Battey J.N."/>
            <person name="Ouadi S."/>
            <person name="Bakaher N."/>
            <person name="Bovet L."/>
            <person name="Willig A."/>
            <person name="Goepfert S."/>
            <person name="Peitsch M.C."/>
            <person name="Ivanov N.V."/>
        </authorList>
    </citation>
    <scope>NUCLEOTIDE SEQUENCE [LARGE SCALE GENOMIC DNA]</scope>
</reference>
<dbReference type="RefSeq" id="XP_075077146.1">
    <property type="nucleotide sequence ID" value="XM_075221045.1"/>
</dbReference>
<evidence type="ECO:0000313" key="1">
    <source>
        <dbReference type="Proteomes" id="UP000790787"/>
    </source>
</evidence>